<protein>
    <recommendedName>
        <fullName evidence="4">Core-binding (CB) domain-containing protein</fullName>
    </recommendedName>
</protein>
<dbReference type="Gene3D" id="1.10.150.130">
    <property type="match status" value="1"/>
</dbReference>
<dbReference type="Proteomes" id="UP000231516">
    <property type="component" value="Unassembled WGS sequence"/>
</dbReference>
<sequence length="234" mass="27153">MKYVQIDANRRFRYRRRIPNELKKFFGKSEFVKVLGITEKEALQVYGNVHGECEHLLAIGKGGVTNSSDITTNERLQVLLKQWNADPFSSGRIDEEQSWREEAAYNILNSYHEDKDTGRLIGVSLEDSTMVSALLNGISKEKPEPTLTDAFKFYLKEHSVEDAYKQKKQHQRFRRVELWLLKILQEDKRLSLIGRTDARKWRDARKESGVSVSSIKRELNDIKAVFNCARSELS</sequence>
<reference evidence="5 6" key="1">
    <citation type="submission" date="2016-08" db="EMBL/GenBank/DDBJ databases">
        <title>Draft genome of Amylibacter sp. strain 4G11.</title>
        <authorList>
            <person name="Wong S.-K."/>
            <person name="Hamasaki K."/>
            <person name="Yoshizawa S."/>
        </authorList>
    </citation>
    <scope>NUCLEOTIDE SEQUENCE [LARGE SCALE GENOMIC DNA]</scope>
    <source>
        <strain evidence="5 6">4G11</strain>
    </source>
</reference>
<evidence type="ECO:0000313" key="6">
    <source>
        <dbReference type="Proteomes" id="UP000231516"/>
    </source>
</evidence>
<accession>A0A2G5K0U1</accession>
<keyword evidence="2 3" id="KW-0238">DNA-binding</keyword>
<dbReference type="SUPFAM" id="SSF56349">
    <property type="entry name" value="DNA breaking-rejoining enzymes"/>
    <property type="match status" value="1"/>
</dbReference>
<gene>
    <name evidence="5" type="ORF">BFP76_08405</name>
</gene>
<evidence type="ECO:0000256" key="1">
    <source>
        <dbReference type="ARBA" id="ARBA00022908"/>
    </source>
</evidence>
<dbReference type="GO" id="GO:0015074">
    <property type="term" value="P:DNA integration"/>
    <property type="evidence" value="ECO:0007669"/>
    <property type="project" value="UniProtKB-KW"/>
</dbReference>
<dbReference type="InterPro" id="IPR010998">
    <property type="entry name" value="Integrase_recombinase_N"/>
</dbReference>
<dbReference type="EMBL" id="MDGM01000014">
    <property type="protein sequence ID" value="PIB23045.1"/>
    <property type="molecule type" value="Genomic_DNA"/>
</dbReference>
<evidence type="ECO:0000313" key="5">
    <source>
        <dbReference type="EMBL" id="PIB23045.1"/>
    </source>
</evidence>
<dbReference type="InterPro" id="IPR011010">
    <property type="entry name" value="DNA_brk_join_enz"/>
</dbReference>
<organism evidence="5 6">
    <name type="scientific">Paramylibacter kogurei</name>
    <dbReference type="NCBI Taxonomy" id="1889778"/>
    <lineage>
        <taxon>Bacteria</taxon>
        <taxon>Pseudomonadati</taxon>
        <taxon>Pseudomonadota</taxon>
        <taxon>Alphaproteobacteria</taxon>
        <taxon>Rhodobacterales</taxon>
        <taxon>Paracoccaceae</taxon>
        <taxon>Paramylibacter</taxon>
    </lineage>
</organism>
<comment type="caution">
    <text evidence="5">The sequence shown here is derived from an EMBL/GenBank/DDBJ whole genome shotgun (WGS) entry which is preliminary data.</text>
</comment>
<proteinExistence type="predicted"/>
<evidence type="ECO:0000256" key="2">
    <source>
        <dbReference type="ARBA" id="ARBA00023125"/>
    </source>
</evidence>
<dbReference type="AlphaFoldDB" id="A0A2G5K0U1"/>
<dbReference type="GO" id="GO:0003677">
    <property type="term" value="F:DNA binding"/>
    <property type="evidence" value="ECO:0007669"/>
    <property type="project" value="UniProtKB-UniRule"/>
</dbReference>
<dbReference type="PROSITE" id="PS51900">
    <property type="entry name" value="CB"/>
    <property type="match status" value="1"/>
</dbReference>
<name>A0A2G5K0U1_9RHOB</name>
<feature type="domain" description="Core-binding (CB)" evidence="4">
    <location>
        <begin position="145"/>
        <end position="230"/>
    </location>
</feature>
<evidence type="ECO:0000259" key="4">
    <source>
        <dbReference type="PROSITE" id="PS51900"/>
    </source>
</evidence>
<evidence type="ECO:0000256" key="3">
    <source>
        <dbReference type="PROSITE-ProRule" id="PRU01248"/>
    </source>
</evidence>
<keyword evidence="1" id="KW-0229">DNA integration</keyword>
<keyword evidence="6" id="KW-1185">Reference proteome</keyword>
<dbReference type="InterPro" id="IPR044068">
    <property type="entry name" value="CB"/>
</dbReference>